<dbReference type="SUPFAM" id="SSF55811">
    <property type="entry name" value="Nudix"/>
    <property type="match status" value="1"/>
</dbReference>
<reference evidence="8" key="1">
    <citation type="journal article" date="2023" name="Mol. Biol. Evol.">
        <title>Third-Generation Sequencing Reveals the Adaptive Role of the Epigenome in Three Deep-Sea Polychaetes.</title>
        <authorList>
            <person name="Perez M."/>
            <person name="Aroh O."/>
            <person name="Sun Y."/>
            <person name="Lan Y."/>
            <person name="Juniper S.K."/>
            <person name="Young C.R."/>
            <person name="Angers B."/>
            <person name="Qian P.Y."/>
        </authorList>
    </citation>
    <scope>NUCLEOTIDE SEQUENCE</scope>
    <source>
        <strain evidence="8">P08H-3</strain>
    </source>
</reference>
<evidence type="ECO:0000256" key="4">
    <source>
        <dbReference type="ARBA" id="ARBA00022801"/>
    </source>
</evidence>
<keyword evidence="7" id="KW-0812">Transmembrane</keyword>
<dbReference type="GO" id="GO:0046872">
    <property type="term" value="F:metal ion binding"/>
    <property type="evidence" value="ECO:0007669"/>
    <property type="project" value="UniProtKB-KW"/>
</dbReference>
<dbReference type="EMBL" id="JAODUP010000486">
    <property type="protein sequence ID" value="KAK2148725.1"/>
    <property type="molecule type" value="Genomic_DNA"/>
</dbReference>
<evidence type="ECO:0000256" key="6">
    <source>
        <dbReference type="ARBA" id="ARBA00023211"/>
    </source>
</evidence>
<feature type="transmembrane region" description="Helical" evidence="7">
    <location>
        <begin position="79"/>
        <end position="101"/>
    </location>
</feature>
<evidence type="ECO:0000313" key="8">
    <source>
        <dbReference type="EMBL" id="KAK2148725.1"/>
    </source>
</evidence>
<comment type="caution">
    <text evidence="8">The sequence shown here is derived from an EMBL/GenBank/DDBJ whole genome shotgun (WGS) entry which is preliminary data.</text>
</comment>
<keyword evidence="3" id="KW-0479">Metal-binding</keyword>
<dbReference type="InterPro" id="IPR045121">
    <property type="entry name" value="CoAse"/>
</dbReference>
<evidence type="ECO:0000256" key="5">
    <source>
        <dbReference type="ARBA" id="ARBA00022842"/>
    </source>
</evidence>
<comment type="cofactor">
    <cofactor evidence="2">
        <name>Mg(2+)</name>
        <dbReference type="ChEBI" id="CHEBI:18420"/>
    </cofactor>
</comment>
<evidence type="ECO:0000256" key="1">
    <source>
        <dbReference type="ARBA" id="ARBA00001936"/>
    </source>
</evidence>
<comment type="cofactor">
    <cofactor evidence="1">
        <name>Mn(2+)</name>
        <dbReference type="ChEBI" id="CHEBI:29035"/>
    </cofactor>
</comment>
<protein>
    <submittedName>
        <fullName evidence="8">Uncharacterized protein</fullName>
    </submittedName>
</protein>
<keyword evidence="7" id="KW-1133">Transmembrane helix</keyword>
<organism evidence="8 9">
    <name type="scientific">Paralvinella palmiformis</name>
    <dbReference type="NCBI Taxonomy" id="53620"/>
    <lineage>
        <taxon>Eukaryota</taxon>
        <taxon>Metazoa</taxon>
        <taxon>Spiralia</taxon>
        <taxon>Lophotrochozoa</taxon>
        <taxon>Annelida</taxon>
        <taxon>Polychaeta</taxon>
        <taxon>Sedentaria</taxon>
        <taxon>Canalipalpata</taxon>
        <taxon>Terebellida</taxon>
        <taxon>Terebelliformia</taxon>
        <taxon>Alvinellidae</taxon>
        <taxon>Paralvinella</taxon>
    </lineage>
</organism>
<name>A0AAD9JA79_9ANNE</name>
<dbReference type="Proteomes" id="UP001208570">
    <property type="component" value="Unassembled WGS sequence"/>
</dbReference>
<keyword evidence="4" id="KW-0378">Hydrolase</keyword>
<accession>A0AAD9JA79</accession>
<dbReference type="InterPro" id="IPR015797">
    <property type="entry name" value="NUDIX_hydrolase-like_dom_sf"/>
</dbReference>
<sequence>MNVLHLTPNRGKALVTPVIGYCGEVNLAALAVNHNEVADVFSVTIESLCKPENIKHTRFRASAGGSYTLPVFVGGQYRVWGLTAIILHLSLLNLAPGLYTFNKVSMTKRLTE</sequence>
<evidence type="ECO:0000256" key="3">
    <source>
        <dbReference type="ARBA" id="ARBA00022723"/>
    </source>
</evidence>
<dbReference type="PANTHER" id="PTHR12992">
    <property type="entry name" value="NUDIX HYDROLASE"/>
    <property type="match status" value="1"/>
</dbReference>
<evidence type="ECO:0000256" key="7">
    <source>
        <dbReference type="SAM" id="Phobius"/>
    </source>
</evidence>
<dbReference type="AlphaFoldDB" id="A0AAD9JA79"/>
<keyword evidence="7" id="KW-0472">Membrane</keyword>
<gene>
    <name evidence="8" type="ORF">LSH36_486g04057</name>
</gene>
<evidence type="ECO:0000313" key="9">
    <source>
        <dbReference type="Proteomes" id="UP001208570"/>
    </source>
</evidence>
<dbReference type="GO" id="GO:0010945">
    <property type="term" value="F:coenzyme A diphosphatase activity"/>
    <property type="evidence" value="ECO:0007669"/>
    <property type="project" value="InterPro"/>
</dbReference>
<keyword evidence="9" id="KW-1185">Reference proteome</keyword>
<evidence type="ECO:0000256" key="2">
    <source>
        <dbReference type="ARBA" id="ARBA00001946"/>
    </source>
</evidence>
<keyword evidence="6" id="KW-0464">Manganese</keyword>
<keyword evidence="5" id="KW-0460">Magnesium</keyword>
<dbReference type="PANTHER" id="PTHR12992:SF11">
    <property type="entry name" value="MITOCHONDRIAL COENZYME A DIPHOSPHATASE NUDT8"/>
    <property type="match status" value="1"/>
</dbReference>
<proteinExistence type="predicted"/>
<dbReference type="Gene3D" id="3.90.79.10">
    <property type="entry name" value="Nucleoside Triphosphate Pyrophosphohydrolase"/>
    <property type="match status" value="1"/>
</dbReference>